<dbReference type="Proteomes" id="UP001597400">
    <property type="component" value="Unassembled WGS sequence"/>
</dbReference>
<dbReference type="PANTHER" id="PTHR23416:SF23">
    <property type="entry name" value="ACETYLTRANSFERASE C18B11.09C-RELATED"/>
    <property type="match status" value="1"/>
</dbReference>
<evidence type="ECO:0000256" key="2">
    <source>
        <dbReference type="ARBA" id="ARBA00022679"/>
    </source>
</evidence>
<dbReference type="SUPFAM" id="SSF51161">
    <property type="entry name" value="Trimeric LpxA-like enzymes"/>
    <property type="match status" value="1"/>
</dbReference>
<keyword evidence="6" id="KW-1185">Reference proteome</keyword>
<dbReference type="PROSITE" id="PS00101">
    <property type="entry name" value="HEXAPEP_TRANSFERASES"/>
    <property type="match status" value="1"/>
</dbReference>
<protein>
    <submittedName>
        <fullName evidence="5">Acyltransferase</fullName>
    </submittedName>
</protein>
<dbReference type="InterPro" id="IPR051159">
    <property type="entry name" value="Hexapeptide_acetyltransf"/>
</dbReference>
<dbReference type="CDD" id="cd04647">
    <property type="entry name" value="LbH_MAT_like"/>
    <property type="match status" value="1"/>
</dbReference>
<reference evidence="6" key="1">
    <citation type="journal article" date="2019" name="Int. J. Syst. Evol. Microbiol.">
        <title>The Global Catalogue of Microorganisms (GCM) 10K type strain sequencing project: providing services to taxonomists for standard genome sequencing and annotation.</title>
        <authorList>
            <consortium name="The Broad Institute Genomics Platform"/>
            <consortium name="The Broad Institute Genome Sequencing Center for Infectious Disease"/>
            <person name="Wu L."/>
            <person name="Ma J."/>
        </authorList>
    </citation>
    <scope>NUCLEOTIDE SEQUENCE [LARGE SCALE GENOMIC DNA]</scope>
    <source>
        <strain evidence="6">CGMCC 1.12702</strain>
    </source>
</reference>
<gene>
    <name evidence="5" type="ORF">ACFSGX_02315</name>
</gene>
<keyword evidence="4 5" id="KW-0012">Acyltransferase</keyword>
<dbReference type="InterPro" id="IPR011004">
    <property type="entry name" value="Trimer_LpxA-like_sf"/>
</dbReference>
<sequence>MVRKFARLGWQAVGPIYRAPTKLSLRIDAKRKESRCVLEQGAVLYPAARVSNNQPREAIRFGANTRVLARFETMGHGGRIIVGRDCFIGEDSYIWSAASVTIGDRVLISHGVNIHDHNSHSLSAAGRHAHFKAIFFEGGHPKVLENVPSAPVVIEDDAWIGFGATVLRGVTIGRGAVVGAQSVVTKDVAPFDIVVGNPARVVGRSGE</sequence>
<dbReference type="InterPro" id="IPR018357">
    <property type="entry name" value="Hexapep_transf_CS"/>
</dbReference>
<dbReference type="PANTHER" id="PTHR23416">
    <property type="entry name" value="SIALIC ACID SYNTHASE-RELATED"/>
    <property type="match status" value="1"/>
</dbReference>
<dbReference type="Pfam" id="PF14602">
    <property type="entry name" value="Hexapep_2"/>
    <property type="match status" value="1"/>
</dbReference>
<organism evidence="5 6">
    <name type="scientific">Sphingomonas arantia</name>
    <dbReference type="NCBI Taxonomy" id="1460676"/>
    <lineage>
        <taxon>Bacteria</taxon>
        <taxon>Pseudomonadati</taxon>
        <taxon>Pseudomonadota</taxon>
        <taxon>Alphaproteobacteria</taxon>
        <taxon>Sphingomonadales</taxon>
        <taxon>Sphingomonadaceae</taxon>
        <taxon>Sphingomonas</taxon>
    </lineage>
</organism>
<dbReference type="InterPro" id="IPR001451">
    <property type="entry name" value="Hexapep"/>
</dbReference>
<name>A0ABW4TUM4_9SPHN</name>
<proteinExistence type="inferred from homology"/>
<keyword evidence="3" id="KW-0677">Repeat</keyword>
<dbReference type="Pfam" id="PF00132">
    <property type="entry name" value="Hexapep"/>
    <property type="match status" value="1"/>
</dbReference>
<comment type="caution">
    <text evidence="5">The sequence shown here is derived from an EMBL/GenBank/DDBJ whole genome shotgun (WGS) entry which is preliminary data.</text>
</comment>
<dbReference type="GO" id="GO:0016746">
    <property type="term" value="F:acyltransferase activity"/>
    <property type="evidence" value="ECO:0007669"/>
    <property type="project" value="UniProtKB-KW"/>
</dbReference>
<evidence type="ECO:0000256" key="4">
    <source>
        <dbReference type="ARBA" id="ARBA00023315"/>
    </source>
</evidence>
<dbReference type="Gene3D" id="2.160.10.10">
    <property type="entry name" value="Hexapeptide repeat proteins"/>
    <property type="match status" value="1"/>
</dbReference>
<dbReference type="EMBL" id="JBHUGS010000001">
    <property type="protein sequence ID" value="MFD1949600.1"/>
    <property type="molecule type" value="Genomic_DNA"/>
</dbReference>
<evidence type="ECO:0000313" key="6">
    <source>
        <dbReference type="Proteomes" id="UP001597400"/>
    </source>
</evidence>
<accession>A0ABW4TUM4</accession>
<evidence type="ECO:0000256" key="3">
    <source>
        <dbReference type="ARBA" id="ARBA00022737"/>
    </source>
</evidence>
<comment type="similarity">
    <text evidence="1">Belongs to the transferase hexapeptide repeat family.</text>
</comment>
<keyword evidence="2" id="KW-0808">Transferase</keyword>
<evidence type="ECO:0000256" key="1">
    <source>
        <dbReference type="ARBA" id="ARBA00007274"/>
    </source>
</evidence>
<evidence type="ECO:0000313" key="5">
    <source>
        <dbReference type="EMBL" id="MFD1949600.1"/>
    </source>
</evidence>